<protein>
    <recommendedName>
        <fullName evidence="6">WW domain-containing protein</fullName>
    </recommendedName>
</protein>
<evidence type="ECO:0000256" key="2">
    <source>
        <dbReference type="ARBA" id="ARBA00022771"/>
    </source>
</evidence>
<sequence length="265" mass="31027">MTEFWKSGERHFCTFCKCWLAGNKISIDLHESGNHHKSMVKAKLETLRKANIEKERQEKQLSNTLGKMERAANESFRRDMASNSMIQSNNSPTSSDSNLPSKLKRPANQAVQVQCKKAKFVIKTPTPKIVYEPLTTPLEPETKHEEEEEQQQQPRTQEDNDNETKFHEEQIKDLAEQIKNFEDNDNHEEQIRDLAEQIKNLEEEEEEEEEEVITTNHTDQEGIWYESKTDNQESFYWNDTTGESIWTPPPKYLSIKQQKEKGLKV</sequence>
<feature type="compositionally biased region" description="Acidic residues" evidence="5">
    <location>
        <begin position="202"/>
        <end position="212"/>
    </location>
</feature>
<evidence type="ECO:0000256" key="5">
    <source>
        <dbReference type="SAM" id="MobiDB-lite"/>
    </source>
</evidence>
<feature type="region of interest" description="Disordered" evidence="5">
    <location>
        <begin position="202"/>
        <end position="227"/>
    </location>
</feature>
<dbReference type="InterPro" id="IPR040023">
    <property type="entry name" value="WBP4"/>
</dbReference>
<evidence type="ECO:0000256" key="3">
    <source>
        <dbReference type="ARBA" id="ARBA00022833"/>
    </source>
</evidence>
<gene>
    <name evidence="7" type="ORF">JYZ213_LOCUS9331</name>
</gene>
<dbReference type="Proteomes" id="UP000663845">
    <property type="component" value="Unassembled WGS sequence"/>
</dbReference>
<dbReference type="GO" id="GO:0008270">
    <property type="term" value="F:zinc ion binding"/>
    <property type="evidence" value="ECO:0007669"/>
    <property type="project" value="UniProtKB-KW"/>
</dbReference>
<feature type="region of interest" description="Disordered" evidence="5">
    <location>
        <begin position="131"/>
        <end position="170"/>
    </location>
</feature>
<comment type="caution">
    <text evidence="7">The sequence shown here is derived from an EMBL/GenBank/DDBJ whole genome shotgun (WGS) entry which is preliminary data.</text>
</comment>
<feature type="compositionally biased region" description="Polar residues" evidence="5">
    <location>
        <begin position="81"/>
        <end position="100"/>
    </location>
</feature>
<dbReference type="InterPro" id="IPR001202">
    <property type="entry name" value="WW_dom"/>
</dbReference>
<dbReference type="GO" id="GO:0003723">
    <property type="term" value="F:RNA binding"/>
    <property type="evidence" value="ECO:0007669"/>
    <property type="project" value="TreeGrafter"/>
</dbReference>
<dbReference type="GO" id="GO:0000398">
    <property type="term" value="P:mRNA splicing, via spliceosome"/>
    <property type="evidence" value="ECO:0007669"/>
    <property type="project" value="InterPro"/>
</dbReference>
<dbReference type="AlphaFoldDB" id="A0A813XTN5"/>
<dbReference type="SUPFAM" id="SSF51045">
    <property type="entry name" value="WW domain"/>
    <property type="match status" value="1"/>
</dbReference>
<keyword evidence="4" id="KW-0175">Coiled coil</keyword>
<evidence type="ECO:0000313" key="8">
    <source>
        <dbReference type="Proteomes" id="UP000663845"/>
    </source>
</evidence>
<reference evidence="7" key="1">
    <citation type="submission" date="2021-02" db="EMBL/GenBank/DDBJ databases">
        <authorList>
            <person name="Nowell W R."/>
        </authorList>
    </citation>
    <scope>NUCLEOTIDE SEQUENCE</scope>
</reference>
<dbReference type="PANTHER" id="PTHR13173">
    <property type="entry name" value="WW DOMAIN BINDING PROTEIN 4"/>
    <property type="match status" value="1"/>
</dbReference>
<proteinExistence type="predicted"/>
<keyword evidence="1" id="KW-0479">Metal-binding</keyword>
<feature type="region of interest" description="Disordered" evidence="5">
    <location>
        <begin position="75"/>
        <end position="110"/>
    </location>
</feature>
<dbReference type="EMBL" id="CAJNOG010000066">
    <property type="protein sequence ID" value="CAF0878088.1"/>
    <property type="molecule type" value="Genomic_DNA"/>
</dbReference>
<evidence type="ECO:0000313" key="7">
    <source>
        <dbReference type="EMBL" id="CAF0878088.1"/>
    </source>
</evidence>
<evidence type="ECO:0000256" key="4">
    <source>
        <dbReference type="SAM" id="Coils"/>
    </source>
</evidence>
<dbReference type="PANTHER" id="PTHR13173:SF10">
    <property type="entry name" value="WW DOMAIN-BINDING PROTEIN 4"/>
    <property type="match status" value="1"/>
</dbReference>
<dbReference type="InterPro" id="IPR013085">
    <property type="entry name" value="U1-CZ_Znf_C2H2"/>
</dbReference>
<evidence type="ECO:0000256" key="1">
    <source>
        <dbReference type="ARBA" id="ARBA00022723"/>
    </source>
</evidence>
<dbReference type="InterPro" id="IPR036020">
    <property type="entry name" value="WW_dom_sf"/>
</dbReference>
<feature type="domain" description="WW" evidence="6">
    <location>
        <begin position="218"/>
        <end position="251"/>
    </location>
</feature>
<keyword evidence="3" id="KW-0862">Zinc</keyword>
<dbReference type="Gene3D" id="2.20.70.10">
    <property type="match status" value="1"/>
</dbReference>
<feature type="coiled-coil region" evidence="4">
    <location>
        <begin position="40"/>
        <end position="74"/>
    </location>
</feature>
<keyword evidence="2" id="KW-0863">Zinc-finger</keyword>
<accession>A0A813XTN5</accession>
<evidence type="ECO:0000259" key="6">
    <source>
        <dbReference type="PROSITE" id="PS50020"/>
    </source>
</evidence>
<name>A0A813XTN5_9BILA</name>
<dbReference type="Pfam" id="PF06220">
    <property type="entry name" value="zf-U1"/>
    <property type="match status" value="1"/>
</dbReference>
<dbReference type="GO" id="GO:0071011">
    <property type="term" value="C:precatalytic spliceosome"/>
    <property type="evidence" value="ECO:0007669"/>
    <property type="project" value="TreeGrafter"/>
</dbReference>
<dbReference type="PROSITE" id="PS50020">
    <property type="entry name" value="WW_DOMAIN_2"/>
    <property type="match status" value="1"/>
</dbReference>
<feature type="compositionally biased region" description="Basic and acidic residues" evidence="5">
    <location>
        <begin position="156"/>
        <end position="170"/>
    </location>
</feature>
<organism evidence="7 8">
    <name type="scientific">Adineta steineri</name>
    <dbReference type="NCBI Taxonomy" id="433720"/>
    <lineage>
        <taxon>Eukaryota</taxon>
        <taxon>Metazoa</taxon>
        <taxon>Spiralia</taxon>
        <taxon>Gnathifera</taxon>
        <taxon>Rotifera</taxon>
        <taxon>Eurotatoria</taxon>
        <taxon>Bdelloidea</taxon>
        <taxon>Adinetida</taxon>
        <taxon>Adinetidae</taxon>
        <taxon>Adineta</taxon>
    </lineage>
</organism>